<comment type="caution">
    <text evidence="1">The sequence shown here is derived from an EMBL/GenBank/DDBJ whole genome shotgun (WGS) entry which is preliminary data.</text>
</comment>
<dbReference type="EMBL" id="BNAO01000007">
    <property type="protein sequence ID" value="GHG73676.1"/>
    <property type="molecule type" value="Genomic_DNA"/>
</dbReference>
<gene>
    <name evidence="1" type="ORF">GCM10010919_26670</name>
</gene>
<evidence type="ECO:0000313" key="2">
    <source>
        <dbReference type="Proteomes" id="UP000659697"/>
    </source>
</evidence>
<keyword evidence="2" id="KW-1185">Reference proteome</keyword>
<dbReference type="RefSeq" id="WP_189433521.1">
    <property type="nucleotide sequence ID" value="NZ_BNAO01000007.1"/>
</dbReference>
<protein>
    <submittedName>
        <fullName evidence="1">Uncharacterized protein</fullName>
    </submittedName>
</protein>
<accession>A0ABQ3L920</accession>
<dbReference type="Proteomes" id="UP000659697">
    <property type="component" value="Unassembled WGS sequence"/>
</dbReference>
<name>A0ABQ3L920_9ALTE</name>
<reference evidence="2" key="1">
    <citation type="journal article" date="2019" name="Int. J. Syst. Evol. Microbiol.">
        <title>The Global Catalogue of Microorganisms (GCM) 10K type strain sequencing project: providing services to taxonomists for standard genome sequencing and annotation.</title>
        <authorList>
            <consortium name="The Broad Institute Genomics Platform"/>
            <consortium name="The Broad Institute Genome Sequencing Center for Infectious Disease"/>
            <person name="Wu L."/>
            <person name="Ma J."/>
        </authorList>
    </citation>
    <scope>NUCLEOTIDE SEQUENCE [LARGE SCALE GENOMIC DNA]</scope>
    <source>
        <strain evidence="2">CGMCC 1.7003</strain>
    </source>
</reference>
<sequence>MKAKKAFQLNLQDKVLWVVADGFWTLATAQAYVKEFRALVTPIVAQPWAVVLDVRAWQVSPAEVFDLLVDNTTWCYQHNLRHVETICADNALVMWQFAKATLADKPAYLVSQLAADEQSAKQALADAGFFVAS</sequence>
<organism evidence="1 2">
    <name type="scientific">Alishewanella longhuensis</name>
    <dbReference type="NCBI Taxonomy" id="1091037"/>
    <lineage>
        <taxon>Bacteria</taxon>
        <taxon>Pseudomonadati</taxon>
        <taxon>Pseudomonadota</taxon>
        <taxon>Gammaproteobacteria</taxon>
        <taxon>Alteromonadales</taxon>
        <taxon>Alteromonadaceae</taxon>
        <taxon>Alishewanella</taxon>
    </lineage>
</organism>
<proteinExistence type="predicted"/>
<evidence type="ECO:0000313" key="1">
    <source>
        <dbReference type="EMBL" id="GHG73676.1"/>
    </source>
</evidence>